<dbReference type="PROSITE" id="PS00231">
    <property type="entry name" value="F_ACTIN_CAPPING_BETA"/>
    <property type="match status" value="1"/>
</dbReference>
<dbReference type="GO" id="GO:0051015">
    <property type="term" value="F:actin filament binding"/>
    <property type="evidence" value="ECO:0007669"/>
    <property type="project" value="TreeGrafter"/>
</dbReference>
<reference evidence="9 10" key="1">
    <citation type="submission" date="2019-03" db="EMBL/GenBank/DDBJ databases">
        <title>Sequencing 25 genomes of Wallemia mellicola.</title>
        <authorList>
            <person name="Gostincar C."/>
        </authorList>
    </citation>
    <scope>NUCLEOTIDE SEQUENCE [LARGE SCALE GENOMIC DNA]</scope>
    <source>
        <strain evidence="9 10">EXF-8738</strain>
    </source>
</reference>
<evidence type="ECO:0000256" key="6">
    <source>
        <dbReference type="ARBA" id="ARBA00023203"/>
    </source>
</evidence>
<comment type="function">
    <text evidence="8">F-actin-capping proteins bind in a Ca(2+)-independent manner to the fast growing ends of actin filaments (barbed end) thereby blocking the exchange of subunits at these ends. Unlike other capping proteins (such as gelsolin and severin), these proteins do not sever actin filaments.</text>
</comment>
<evidence type="ECO:0000313" key="9">
    <source>
        <dbReference type="EMBL" id="TIC27639.1"/>
    </source>
</evidence>
<evidence type="ECO:0000256" key="1">
    <source>
        <dbReference type="ARBA" id="ARBA00004245"/>
    </source>
</evidence>
<evidence type="ECO:0000256" key="8">
    <source>
        <dbReference type="RuleBase" id="RU365078"/>
    </source>
</evidence>
<dbReference type="InterPro" id="IPR043175">
    <property type="entry name" value="CAPZB_N"/>
</dbReference>
<evidence type="ECO:0000313" key="10">
    <source>
        <dbReference type="Proteomes" id="UP000305647"/>
    </source>
</evidence>
<keyword evidence="4 8" id="KW-0117">Actin capping</keyword>
<dbReference type="GO" id="GO:0000902">
    <property type="term" value="P:cell morphogenesis"/>
    <property type="evidence" value="ECO:0007669"/>
    <property type="project" value="TreeGrafter"/>
</dbReference>
<dbReference type="InterPro" id="IPR019771">
    <property type="entry name" value="F-actin_capping_bsu_CS"/>
</dbReference>
<evidence type="ECO:0000256" key="5">
    <source>
        <dbReference type="ARBA" id="ARBA00022490"/>
    </source>
</evidence>
<dbReference type="Gene3D" id="1.20.58.570">
    <property type="match status" value="1"/>
</dbReference>
<keyword evidence="6 8" id="KW-0009">Actin-binding</keyword>
<comment type="subunit">
    <text evidence="8">Heterodimer of an alpha and a beta subunit.</text>
</comment>
<evidence type="ECO:0000256" key="3">
    <source>
        <dbReference type="ARBA" id="ARBA00021859"/>
    </source>
</evidence>
<sequence>MTRLTPFNRTDKIEALLDLVRRLAPQNIDSNLGCLSELVSDDLDTQDEFLGSVDKPLEIRTDSSNREYLICDYNRDGDSYRSPYTNSYSPELSDGTLPSPQLRQLETGMNVALETYRDMYFEGGLSSVYLWDLDGSANFAGVVLIKKTVDDGSWDSVHVFEVSTHGREANYKLTTTVILSLKNDEKESKTNLSGSLTRQCETNANVPAPSAHITNIGRLIEEHERGIRNSLAEVYLGKTKDILNEIREEFRKRSLQQELLGKLKSK</sequence>
<gene>
    <name evidence="9" type="ORF">E3Q10_03629</name>
</gene>
<dbReference type="AlphaFoldDB" id="A0A4T0QJI8"/>
<comment type="caution">
    <text evidence="9">The sequence shown here is derived from an EMBL/GenBank/DDBJ whole genome shotgun (WGS) entry which is preliminary data.</text>
</comment>
<accession>A0A4T0QJI8</accession>
<dbReference type="Pfam" id="PF01115">
    <property type="entry name" value="F_actin_cap_B"/>
    <property type="match status" value="1"/>
</dbReference>
<keyword evidence="5 8" id="KW-0963">Cytoplasm</keyword>
<dbReference type="GO" id="GO:0005737">
    <property type="term" value="C:cytoplasm"/>
    <property type="evidence" value="ECO:0007669"/>
    <property type="project" value="InterPro"/>
</dbReference>
<dbReference type="GO" id="GO:0030036">
    <property type="term" value="P:actin cytoskeleton organization"/>
    <property type="evidence" value="ECO:0007669"/>
    <property type="project" value="InterPro"/>
</dbReference>
<dbReference type="PRINTS" id="PR00192">
    <property type="entry name" value="FACTINCAPB"/>
</dbReference>
<dbReference type="InterPro" id="IPR001698">
    <property type="entry name" value="CAPZB"/>
</dbReference>
<protein>
    <recommendedName>
        <fullName evidence="3 8">F-actin-capping protein subunit beta</fullName>
    </recommendedName>
</protein>
<comment type="similarity">
    <text evidence="2 8">Belongs to the F-actin-capping protein beta subunit family.</text>
</comment>
<comment type="subcellular location">
    <subcellularLocation>
        <location evidence="1 8">Cytoplasm</location>
        <location evidence="1 8">Cytoskeleton</location>
    </subcellularLocation>
</comment>
<name>A0A4T0QJI8_9BASI</name>
<dbReference type="EMBL" id="SPRO01000053">
    <property type="protein sequence ID" value="TIC27639.1"/>
    <property type="molecule type" value="Genomic_DNA"/>
</dbReference>
<dbReference type="GO" id="GO:0051016">
    <property type="term" value="P:barbed-end actin filament capping"/>
    <property type="evidence" value="ECO:0007669"/>
    <property type="project" value="UniProtKB-UniRule"/>
</dbReference>
<dbReference type="Gene3D" id="3.90.1150.210">
    <property type="entry name" value="F-actin capping protein, beta subunit"/>
    <property type="match status" value="1"/>
</dbReference>
<dbReference type="PANTHER" id="PTHR10619">
    <property type="entry name" value="F-ACTIN-CAPPING PROTEIN SUBUNIT BETA"/>
    <property type="match status" value="1"/>
</dbReference>
<keyword evidence="7 8" id="KW-0206">Cytoskeleton</keyword>
<dbReference type="Proteomes" id="UP000305647">
    <property type="component" value="Unassembled WGS sequence"/>
</dbReference>
<evidence type="ECO:0000256" key="2">
    <source>
        <dbReference type="ARBA" id="ARBA00006039"/>
    </source>
</evidence>
<dbReference type="PANTHER" id="PTHR10619:SF0">
    <property type="entry name" value="F-ACTIN-CAPPING PROTEIN SUBUNIT BETA ISOFORMS 1 AND 2"/>
    <property type="match status" value="1"/>
</dbReference>
<dbReference type="GO" id="GO:0008290">
    <property type="term" value="C:F-actin capping protein complex"/>
    <property type="evidence" value="ECO:0007669"/>
    <property type="project" value="UniProtKB-UniRule"/>
</dbReference>
<organism evidence="9 10">
    <name type="scientific">Wallemia mellicola</name>
    <dbReference type="NCBI Taxonomy" id="1708541"/>
    <lineage>
        <taxon>Eukaryota</taxon>
        <taxon>Fungi</taxon>
        <taxon>Dikarya</taxon>
        <taxon>Basidiomycota</taxon>
        <taxon>Wallemiomycotina</taxon>
        <taxon>Wallemiomycetes</taxon>
        <taxon>Wallemiales</taxon>
        <taxon>Wallemiaceae</taxon>
        <taxon>Wallemia</taxon>
    </lineage>
</organism>
<dbReference type="InterPro" id="IPR042276">
    <property type="entry name" value="CapZ_alpha/beta_2"/>
</dbReference>
<dbReference type="InterPro" id="IPR037282">
    <property type="entry name" value="CapZ_alpha/beta"/>
</dbReference>
<proteinExistence type="inferred from homology"/>
<dbReference type="SUPFAM" id="SSF90096">
    <property type="entry name" value="Subunits of heterodimeric actin filament capping protein Capz"/>
    <property type="match status" value="1"/>
</dbReference>
<evidence type="ECO:0000256" key="4">
    <source>
        <dbReference type="ARBA" id="ARBA00022467"/>
    </source>
</evidence>
<evidence type="ECO:0000256" key="7">
    <source>
        <dbReference type="ARBA" id="ARBA00023212"/>
    </source>
</evidence>